<evidence type="ECO:0000259" key="16">
    <source>
        <dbReference type="PROSITE" id="PS51686"/>
    </source>
</evidence>
<dbReference type="EMBL" id="CP002086">
    <property type="protein sequence ID" value="ADJ29792.1"/>
    <property type="molecule type" value="Genomic_DNA"/>
</dbReference>
<dbReference type="GO" id="GO:0070475">
    <property type="term" value="P:rRNA base methylation"/>
    <property type="evidence" value="ECO:0007669"/>
    <property type="project" value="TreeGrafter"/>
</dbReference>
<dbReference type="SUPFAM" id="SSF48013">
    <property type="entry name" value="NusB-like"/>
    <property type="match status" value="1"/>
</dbReference>
<dbReference type="Pfam" id="PF01029">
    <property type="entry name" value="NusB"/>
    <property type="match status" value="1"/>
</dbReference>
<evidence type="ECO:0000256" key="2">
    <source>
        <dbReference type="ARBA" id="ARBA00004496"/>
    </source>
</evidence>
<comment type="function">
    <text evidence="1">Specifically methylates the cytosine at position 967 (m5C967) of 16S rRNA.</text>
</comment>
<evidence type="ECO:0000256" key="14">
    <source>
        <dbReference type="PROSITE-ProRule" id="PRU01023"/>
    </source>
</evidence>
<dbReference type="GO" id="GO:0003723">
    <property type="term" value="F:RNA binding"/>
    <property type="evidence" value="ECO:0007669"/>
    <property type="project" value="UniProtKB-UniRule"/>
</dbReference>
<dbReference type="InterPro" id="IPR001678">
    <property type="entry name" value="MeTrfase_RsmB-F_NOP2_dom"/>
</dbReference>
<dbReference type="Gene3D" id="3.30.70.1170">
    <property type="entry name" value="Sun protein, domain 3"/>
    <property type="match status" value="1"/>
</dbReference>
<evidence type="ECO:0000256" key="12">
    <source>
        <dbReference type="ARBA" id="ARBA00031088"/>
    </source>
</evidence>
<reference evidence="17 18" key="1">
    <citation type="submission" date="2010-06" db="EMBL/GenBank/DDBJ databases">
        <title>Complete sequence of chromosome of Nitrosococcus watsoni C-113.</title>
        <authorList>
            <consortium name="US DOE Joint Genome Institute"/>
            <person name="Lucas S."/>
            <person name="Copeland A."/>
            <person name="Lapidus A."/>
            <person name="Cheng J.-F."/>
            <person name="Bruce D."/>
            <person name="Goodwin L."/>
            <person name="Pitluck S."/>
            <person name="Malfatti S.A."/>
            <person name="Chain P.S.G."/>
            <person name="Land M."/>
            <person name="Hauser L."/>
            <person name="Kyrpides N."/>
            <person name="Ivanova N."/>
            <person name="Cambell M.A."/>
            <person name="Heidelberg J.F."/>
            <person name="Klotz M.G."/>
            <person name="Woyke T."/>
        </authorList>
    </citation>
    <scope>NUCLEOTIDE SEQUENCE [LARGE SCALE GENOMIC DNA]</scope>
    <source>
        <strain evidence="17 18">C-113</strain>
    </source>
</reference>
<dbReference type="EC" id="2.1.1.176" evidence="4"/>
<dbReference type="GO" id="GO:0009383">
    <property type="term" value="F:rRNA (cytosine-C5-)-methyltransferase activity"/>
    <property type="evidence" value="ECO:0007669"/>
    <property type="project" value="TreeGrafter"/>
</dbReference>
<keyword evidence="5" id="KW-0963">Cytoplasm</keyword>
<dbReference type="PRINTS" id="PR02008">
    <property type="entry name" value="RCMTFAMILY"/>
</dbReference>
<dbReference type="Gene3D" id="3.40.50.150">
    <property type="entry name" value="Vaccinia Virus protein VP39"/>
    <property type="match status" value="1"/>
</dbReference>
<dbReference type="InterPro" id="IPR054728">
    <property type="entry name" value="RsmB-like_ferredoxin"/>
</dbReference>
<feature type="binding site" evidence="14">
    <location>
        <position position="279"/>
    </location>
    <ligand>
        <name>S-adenosyl-L-methionine</name>
        <dbReference type="ChEBI" id="CHEBI:59789"/>
    </ligand>
</feature>
<dbReference type="AlphaFoldDB" id="D8K4J0"/>
<dbReference type="Pfam" id="PF01189">
    <property type="entry name" value="Methyltr_RsmB-F"/>
    <property type="match status" value="1"/>
</dbReference>
<dbReference type="InterPro" id="IPR029063">
    <property type="entry name" value="SAM-dependent_MTases_sf"/>
</dbReference>
<dbReference type="PANTHER" id="PTHR22807:SF61">
    <property type="entry name" value="NOL1_NOP2_SUN FAMILY PROTEIN _ ANTITERMINATION NUSB DOMAIN-CONTAINING PROTEIN"/>
    <property type="match status" value="1"/>
</dbReference>
<gene>
    <name evidence="17" type="ordered locus">Nwat_3073</name>
</gene>
<keyword evidence="10 14" id="KW-0694">RNA-binding</keyword>
<dbReference type="HOGENOM" id="CLU_005316_0_4_6"/>
<comment type="subcellular location">
    <subcellularLocation>
        <location evidence="2">Cytoplasm</location>
    </subcellularLocation>
</comment>
<accession>D8K4J0</accession>
<evidence type="ECO:0000256" key="11">
    <source>
        <dbReference type="ARBA" id="ARBA00030399"/>
    </source>
</evidence>
<keyword evidence="6" id="KW-0698">rRNA processing</keyword>
<dbReference type="Pfam" id="PF22458">
    <property type="entry name" value="RsmF-B_ferredox"/>
    <property type="match status" value="1"/>
</dbReference>
<dbReference type="Gene3D" id="1.10.287.730">
    <property type="entry name" value="Helix hairpin bin"/>
    <property type="match status" value="1"/>
</dbReference>
<dbReference type="InterPro" id="IPR035926">
    <property type="entry name" value="NusB-like_sf"/>
</dbReference>
<evidence type="ECO:0000256" key="6">
    <source>
        <dbReference type="ARBA" id="ARBA00022552"/>
    </source>
</evidence>
<evidence type="ECO:0000313" key="18">
    <source>
        <dbReference type="Proteomes" id="UP000000393"/>
    </source>
</evidence>
<organism evidence="17 18">
    <name type="scientific">Nitrosococcus watsoni (strain C-113)</name>
    <dbReference type="NCBI Taxonomy" id="105559"/>
    <lineage>
        <taxon>Bacteria</taxon>
        <taxon>Pseudomonadati</taxon>
        <taxon>Pseudomonadota</taxon>
        <taxon>Gammaproteobacteria</taxon>
        <taxon>Chromatiales</taxon>
        <taxon>Chromatiaceae</taxon>
        <taxon>Nitrosococcus</taxon>
    </lineage>
</organism>
<dbReference type="RefSeq" id="WP_013221852.1">
    <property type="nucleotide sequence ID" value="NC_014315.1"/>
</dbReference>
<dbReference type="NCBIfam" id="NF008149">
    <property type="entry name" value="PRK10901.1"/>
    <property type="match status" value="1"/>
</dbReference>
<dbReference type="FunFam" id="3.40.50.150:FF:000022">
    <property type="entry name" value="Ribosomal RNA small subunit methyltransferase B"/>
    <property type="match status" value="1"/>
</dbReference>
<feature type="domain" description="SAM-dependent MTase RsmB/NOP-type" evidence="16">
    <location>
        <begin position="165"/>
        <end position="435"/>
    </location>
</feature>
<dbReference type="OrthoDB" id="9810297at2"/>
<dbReference type="KEGG" id="nwa:Nwat_3073"/>
<dbReference type="Gene3D" id="1.10.940.10">
    <property type="entry name" value="NusB-like"/>
    <property type="match status" value="1"/>
</dbReference>
<dbReference type="InterPro" id="IPR004573">
    <property type="entry name" value="rRNA_ssu_MeTfrase_B"/>
</dbReference>
<evidence type="ECO:0000256" key="4">
    <source>
        <dbReference type="ARBA" id="ARBA00012140"/>
    </source>
</evidence>
<dbReference type="InterPro" id="IPR006027">
    <property type="entry name" value="NusB_RsmB_TIM44"/>
</dbReference>
<feature type="binding site" evidence="14">
    <location>
        <position position="324"/>
    </location>
    <ligand>
        <name>S-adenosyl-L-methionine</name>
        <dbReference type="ChEBI" id="CHEBI:59789"/>
    </ligand>
</feature>
<evidence type="ECO:0000256" key="1">
    <source>
        <dbReference type="ARBA" id="ARBA00002724"/>
    </source>
</evidence>
<keyword evidence="18" id="KW-1185">Reference proteome</keyword>
<dbReference type="InterPro" id="IPR049560">
    <property type="entry name" value="MeTrfase_RsmB-F_NOP2_cat"/>
</dbReference>
<evidence type="ECO:0000256" key="13">
    <source>
        <dbReference type="ARBA" id="ARBA00047283"/>
    </source>
</evidence>
<dbReference type="InterPro" id="IPR023267">
    <property type="entry name" value="RCMT"/>
</dbReference>
<evidence type="ECO:0000256" key="15">
    <source>
        <dbReference type="SAM" id="Coils"/>
    </source>
</evidence>
<dbReference type="PROSITE" id="PS01153">
    <property type="entry name" value="NOL1_NOP2_SUN"/>
    <property type="match status" value="1"/>
</dbReference>
<keyword evidence="7 14" id="KW-0489">Methyltransferase</keyword>
<evidence type="ECO:0000313" key="17">
    <source>
        <dbReference type="EMBL" id="ADJ29792.1"/>
    </source>
</evidence>
<feature type="coiled-coil region" evidence="15">
    <location>
        <begin position="278"/>
        <end position="305"/>
    </location>
</feature>
<comment type="catalytic activity">
    <reaction evidence="13">
        <text>cytidine(967) in 16S rRNA + S-adenosyl-L-methionine = 5-methylcytidine(967) in 16S rRNA + S-adenosyl-L-homocysteine + H(+)</text>
        <dbReference type="Rhea" id="RHEA:42748"/>
        <dbReference type="Rhea" id="RHEA-COMP:10219"/>
        <dbReference type="Rhea" id="RHEA-COMP:10220"/>
        <dbReference type="ChEBI" id="CHEBI:15378"/>
        <dbReference type="ChEBI" id="CHEBI:57856"/>
        <dbReference type="ChEBI" id="CHEBI:59789"/>
        <dbReference type="ChEBI" id="CHEBI:74483"/>
        <dbReference type="ChEBI" id="CHEBI:82748"/>
        <dbReference type="EC" id="2.1.1.176"/>
    </reaction>
</comment>
<sequence length="435" mass="48719">MAKSANTRIIATSVLVRVLDQGRSLTGVLPPAMAHLPAREQAFTQTLCYGVVRWLPRLDYLVQKLLHKPLRARDRDLYALLLLGLYQLTELGIPSYAALSETVNAAENLGKPWAKKMLNGTLRAYLRNETALQAQVATHEAAHTAHPQWLLDTIRHSWPDHWPQIITANNNHPPLSLRINRLQNNRENYLRELRRNDIKAWPIPHTESGVILEQPRQVTTLPGFLKGQISVQDGAGQRAVPLLALAPGQRVLDACAAPGGKTSHILELEPQLATLLALDLDATRLGRLENNLKRLQLKAEVIQGNALQPDAWWDGIPFDRILLDAPCSGSGVIRRHPDIKVLRRESDILPLAVLQKRLLSALWPLLAPGGMLLYCTCSILPIENERQIHEFLLSHPEGQERPLEVPWGLPQTVGRQLLTGTEELDGFYYACLEKR</sequence>
<evidence type="ECO:0000256" key="7">
    <source>
        <dbReference type="ARBA" id="ARBA00022603"/>
    </source>
</evidence>
<dbReference type="Proteomes" id="UP000000393">
    <property type="component" value="Chromosome"/>
</dbReference>
<feature type="active site" description="Nucleophile" evidence="14">
    <location>
        <position position="377"/>
    </location>
</feature>
<keyword evidence="9 14" id="KW-0949">S-adenosyl-L-methionine</keyword>
<protein>
    <recommendedName>
        <fullName evidence="4">16S rRNA (cytosine(967)-C(5))-methyltransferase</fullName>
        <ecNumber evidence="4">2.1.1.176</ecNumber>
    </recommendedName>
    <alternativeName>
        <fullName evidence="11">16S rRNA m5C967 methyltransferase</fullName>
    </alternativeName>
    <alternativeName>
        <fullName evidence="12">rRNA (cytosine-C(5)-)-methyltransferase RsmB</fullName>
    </alternativeName>
</protein>
<dbReference type="InterPro" id="IPR018314">
    <property type="entry name" value="RsmB/NOL1/NOP2-like_CS"/>
</dbReference>
<dbReference type="PANTHER" id="PTHR22807">
    <property type="entry name" value="NOP2 YEAST -RELATED NOL1/NOP2/FMU SUN DOMAIN-CONTAINING"/>
    <property type="match status" value="1"/>
</dbReference>
<proteinExistence type="inferred from homology"/>
<name>D8K4J0_NITWC</name>
<feature type="binding site" evidence="14">
    <location>
        <begin position="255"/>
        <end position="261"/>
    </location>
    <ligand>
        <name>S-adenosyl-L-methionine</name>
        <dbReference type="ChEBI" id="CHEBI:59789"/>
    </ligand>
</feature>
<dbReference type="PROSITE" id="PS51686">
    <property type="entry name" value="SAM_MT_RSMB_NOP"/>
    <property type="match status" value="1"/>
</dbReference>
<evidence type="ECO:0000256" key="3">
    <source>
        <dbReference type="ARBA" id="ARBA00007494"/>
    </source>
</evidence>
<evidence type="ECO:0000256" key="8">
    <source>
        <dbReference type="ARBA" id="ARBA00022679"/>
    </source>
</evidence>
<dbReference type="NCBIfam" id="TIGR00563">
    <property type="entry name" value="rsmB"/>
    <property type="match status" value="1"/>
</dbReference>
<dbReference type="SUPFAM" id="SSF53335">
    <property type="entry name" value="S-adenosyl-L-methionine-dependent methyltransferases"/>
    <property type="match status" value="1"/>
</dbReference>
<evidence type="ECO:0000256" key="5">
    <source>
        <dbReference type="ARBA" id="ARBA00022490"/>
    </source>
</evidence>
<dbReference type="CDD" id="cd02440">
    <property type="entry name" value="AdoMet_MTases"/>
    <property type="match status" value="1"/>
</dbReference>
<dbReference type="STRING" id="105559.Nwat_3073"/>
<evidence type="ECO:0000256" key="9">
    <source>
        <dbReference type="ARBA" id="ARBA00022691"/>
    </source>
</evidence>
<keyword evidence="8 14" id="KW-0808">Transferase</keyword>
<dbReference type="eggNOG" id="COG0144">
    <property type="taxonomic scope" value="Bacteria"/>
</dbReference>
<comment type="similarity">
    <text evidence="3 14">Belongs to the class I-like SAM-binding methyltransferase superfamily. RsmB/NOP family.</text>
</comment>
<comment type="caution">
    <text evidence="14">Lacks conserved residue(s) required for the propagation of feature annotation.</text>
</comment>
<dbReference type="GO" id="GO:0005829">
    <property type="term" value="C:cytosol"/>
    <property type="evidence" value="ECO:0007669"/>
    <property type="project" value="TreeGrafter"/>
</dbReference>
<dbReference type="GO" id="GO:0006355">
    <property type="term" value="P:regulation of DNA-templated transcription"/>
    <property type="evidence" value="ECO:0007669"/>
    <property type="project" value="InterPro"/>
</dbReference>
<evidence type="ECO:0000256" key="10">
    <source>
        <dbReference type="ARBA" id="ARBA00022884"/>
    </source>
</evidence>
<keyword evidence="15" id="KW-0175">Coiled coil</keyword>